<dbReference type="GO" id="GO:0008168">
    <property type="term" value="F:methyltransferase activity"/>
    <property type="evidence" value="ECO:0007669"/>
    <property type="project" value="UniProtKB-KW"/>
</dbReference>
<dbReference type="Pfam" id="PF13649">
    <property type="entry name" value="Methyltransf_25"/>
    <property type="match status" value="1"/>
</dbReference>
<feature type="domain" description="Methyltransferase" evidence="4">
    <location>
        <begin position="57"/>
        <end position="151"/>
    </location>
</feature>
<keyword evidence="1 5" id="KW-0489">Methyltransferase</keyword>
<dbReference type="CDD" id="cd02440">
    <property type="entry name" value="AdoMet_MTases"/>
    <property type="match status" value="1"/>
</dbReference>
<dbReference type="Gene3D" id="3.40.50.150">
    <property type="entry name" value="Vaccinia Virus protein VP39"/>
    <property type="match status" value="1"/>
</dbReference>
<gene>
    <name evidence="5" type="ORF">SAMN04489835_3964</name>
</gene>
<dbReference type="PANTHER" id="PTHR42912">
    <property type="entry name" value="METHYLTRANSFERASE"/>
    <property type="match status" value="1"/>
</dbReference>
<dbReference type="InterPro" id="IPR029063">
    <property type="entry name" value="SAM-dependent_MTases_sf"/>
</dbReference>
<dbReference type="InterPro" id="IPR050508">
    <property type="entry name" value="Methyltransf_Superfamily"/>
</dbReference>
<dbReference type="InterPro" id="IPR023576">
    <property type="entry name" value="UbiE/COQ5_MeTrFase_CS"/>
</dbReference>
<proteinExistence type="predicted"/>
<reference evidence="6" key="1">
    <citation type="submission" date="2016-10" db="EMBL/GenBank/DDBJ databases">
        <authorList>
            <person name="Varghese N."/>
            <person name="Submissions S."/>
        </authorList>
    </citation>
    <scope>NUCLEOTIDE SEQUENCE [LARGE SCALE GENOMIC DNA]</scope>
    <source>
        <strain evidence="6">DSM 45405</strain>
    </source>
</reference>
<evidence type="ECO:0000313" key="5">
    <source>
        <dbReference type="EMBL" id="SEH77383.1"/>
    </source>
</evidence>
<accession>A0A1H6L005</accession>
<evidence type="ECO:0000256" key="2">
    <source>
        <dbReference type="ARBA" id="ARBA00022679"/>
    </source>
</evidence>
<dbReference type="Proteomes" id="UP000182915">
    <property type="component" value="Chromosome I"/>
</dbReference>
<dbReference type="AlphaFoldDB" id="A0A1H6L005"/>
<dbReference type="SUPFAM" id="SSF53335">
    <property type="entry name" value="S-adenosyl-L-methionine-dependent methyltransferases"/>
    <property type="match status" value="1"/>
</dbReference>
<dbReference type="OrthoDB" id="9808140at2"/>
<keyword evidence="6" id="KW-1185">Reference proteome</keyword>
<evidence type="ECO:0000256" key="1">
    <source>
        <dbReference type="ARBA" id="ARBA00022603"/>
    </source>
</evidence>
<keyword evidence="3" id="KW-0949">S-adenosyl-L-methionine</keyword>
<protein>
    <submittedName>
        <fullName evidence="5">Methyltransferase domain-containing protein</fullName>
    </submittedName>
</protein>
<sequence>MTKNSPAGPPAHHPDYLPAAGHDLFLPGYDLLTRVLGFSRAYRTLIDQADLRDGLSVLEVGCGTGNLTVRARRAAAIRAVGCDPDPRALARAQGKARGLTDLTFDRGYAQDLPYGDGEFDRVLSSMMWHHLDDRVKTAAAQEFFRVLRPGGSLHLVDIGGDVDTGDGLLARRIHRSPHAAGNLGDAIPRRLREAGFDCRQIGTQRVRLIGHVAFFRAVRPV</sequence>
<evidence type="ECO:0000259" key="4">
    <source>
        <dbReference type="Pfam" id="PF13649"/>
    </source>
</evidence>
<name>A0A1H6L005_MYCRU</name>
<organism evidence="5 6">
    <name type="scientific">Mycolicibacterium rutilum</name>
    <name type="common">Mycobacterium rutilum</name>
    <dbReference type="NCBI Taxonomy" id="370526"/>
    <lineage>
        <taxon>Bacteria</taxon>
        <taxon>Bacillati</taxon>
        <taxon>Actinomycetota</taxon>
        <taxon>Actinomycetes</taxon>
        <taxon>Mycobacteriales</taxon>
        <taxon>Mycobacteriaceae</taxon>
        <taxon>Mycolicibacterium</taxon>
    </lineage>
</organism>
<dbReference type="RefSeq" id="WP_083408604.1">
    <property type="nucleotide sequence ID" value="NZ_LT629971.1"/>
</dbReference>
<dbReference type="InterPro" id="IPR041698">
    <property type="entry name" value="Methyltransf_25"/>
</dbReference>
<evidence type="ECO:0000313" key="6">
    <source>
        <dbReference type="Proteomes" id="UP000182915"/>
    </source>
</evidence>
<evidence type="ECO:0000256" key="3">
    <source>
        <dbReference type="ARBA" id="ARBA00022691"/>
    </source>
</evidence>
<dbReference type="STRING" id="370526.SAMN04489835_3964"/>
<dbReference type="PROSITE" id="PS01184">
    <property type="entry name" value="UBIE_2"/>
    <property type="match status" value="1"/>
</dbReference>
<dbReference type="GO" id="GO:0032259">
    <property type="term" value="P:methylation"/>
    <property type="evidence" value="ECO:0007669"/>
    <property type="project" value="UniProtKB-KW"/>
</dbReference>
<keyword evidence="2 5" id="KW-0808">Transferase</keyword>
<dbReference type="EMBL" id="LT629971">
    <property type="protein sequence ID" value="SEH77383.1"/>
    <property type="molecule type" value="Genomic_DNA"/>
</dbReference>